<evidence type="ECO:0000313" key="3">
    <source>
        <dbReference type="Proteomes" id="UP000666369"/>
    </source>
</evidence>
<evidence type="ECO:0000259" key="1">
    <source>
        <dbReference type="Pfam" id="PF07589"/>
    </source>
</evidence>
<dbReference type="InterPro" id="IPR013424">
    <property type="entry name" value="Ice-binding_C"/>
</dbReference>
<evidence type="ECO:0000313" key="2">
    <source>
        <dbReference type="EMBL" id="NGZ83002.1"/>
    </source>
</evidence>
<dbReference type="Proteomes" id="UP000666369">
    <property type="component" value="Unassembled WGS sequence"/>
</dbReference>
<proteinExistence type="predicted"/>
<accession>A0ABX0FEP0</accession>
<protein>
    <submittedName>
        <fullName evidence="2">PEP-CTERM sorting domain-containing protein</fullName>
    </submittedName>
</protein>
<sequence length="139" mass="14912">MMSSAESEQRLWLTLAPHTLLTVSGNVWTQATRSLGDGAGYRVFSWASIDIADRDAVTSSTLSRESALIWGEATRFALNSEYFTLAFANPGDAALDVSMNFLAYTDVTIAAVPEPATYGMLLAGLLLVGAAARQRGHPR</sequence>
<reference evidence="2 3" key="1">
    <citation type="submission" date="2020-01" db="EMBL/GenBank/DDBJ databases">
        <authorList>
            <person name="Lee S.D."/>
        </authorList>
    </citation>
    <scope>NUCLEOTIDE SEQUENCE [LARGE SCALE GENOMIC DNA]</scope>
    <source>
        <strain evidence="2 3">SAP-35</strain>
    </source>
</reference>
<gene>
    <name evidence="2" type="ORF">GW587_01850</name>
</gene>
<reference evidence="3" key="2">
    <citation type="submission" date="2023-07" db="EMBL/GenBank/DDBJ databases">
        <title>Duganella aceri sp. nov., isolated from tree sap.</title>
        <authorList>
            <person name="Kim I.S."/>
        </authorList>
    </citation>
    <scope>NUCLEOTIDE SEQUENCE [LARGE SCALE GENOMIC DNA]</scope>
    <source>
        <strain evidence="3">SAP-35</strain>
    </source>
</reference>
<dbReference type="NCBIfam" id="TIGR02595">
    <property type="entry name" value="PEP_CTERM"/>
    <property type="match status" value="1"/>
</dbReference>
<feature type="domain" description="Ice-binding protein C-terminal" evidence="1">
    <location>
        <begin position="111"/>
        <end position="135"/>
    </location>
</feature>
<organism evidence="2 3">
    <name type="scientific">Duganella aceris</name>
    <dbReference type="NCBI Taxonomy" id="2703883"/>
    <lineage>
        <taxon>Bacteria</taxon>
        <taxon>Pseudomonadati</taxon>
        <taxon>Pseudomonadota</taxon>
        <taxon>Betaproteobacteria</taxon>
        <taxon>Burkholderiales</taxon>
        <taxon>Oxalobacteraceae</taxon>
        <taxon>Telluria group</taxon>
        <taxon>Duganella</taxon>
    </lineage>
</organism>
<dbReference type="Pfam" id="PF07589">
    <property type="entry name" value="PEP-CTERM"/>
    <property type="match status" value="1"/>
</dbReference>
<comment type="caution">
    <text evidence="2">The sequence shown here is derived from an EMBL/GenBank/DDBJ whole genome shotgun (WGS) entry which is preliminary data.</text>
</comment>
<name>A0ABX0FEP0_9BURK</name>
<dbReference type="EMBL" id="JAADJT010000001">
    <property type="protein sequence ID" value="NGZ83002.1"/>
    <property type="molecule type" value="Genomic_DNA"/>
</dbReference>
<keyword evidence="3" id="KW-1185">Reference proteome</keyword>